<dbReference type="Proteomes" id="UP001596056">
    <property type="component" value="Unassembled WGS sequence"/>
</dbReference>
<accession>A0ABW0SB14</accession>
<dbReference type="GO" id="GO:0016746">
    <property type="term" value="F:acyltransferase activity"/>
    <property type="evidence" value="ECO:0007669"/>
    <property type="project" value="UniProtKB-KW"/>
</dbReference>
<dbReference type="Pfam" id="PF00583">
    <property type="entry name" value="Acetyltransf_1"/>
    <property type="match status" value="1"/>
</dbReference>
<evidence type="ECO:0000313" key="5">
    <source>
        <dbReference type="Proteomes" id="UP001596056"/>
    </source>
</evidence>
<reference evidence="5" key="1">
    <citation type="journal article" date="2019" name="Int. J. Syst. Evol. Microbiol.">
        <title>The Global Catalogue of Microorganisms (GCM) 10K type strain sequencing project: providing services to taxonomists for standard genome sequencing and annotation.</title>
        <authorList>
            <consortium name="The Broad Institute Genomics Platform"/>
            <consortium name="The Broad Institute Genome Sequencing Center for Infectious Disease"/>
            <person name="Wu L."/>
            <person name="Ma J."/>
        </authorList>
    </citation>
    <scope>NUCLEOTIDE SEQUENCE [LARGE SCALE GENOMIC DNA]</scope>
    <source>
        <strain evidence="5">KACC 11588</strain>
    </source>
</reference>
<dbReference type="InterPro" id="IPR050680">
    <property type="entry name" value="YpeA/RimI_acetyltransf"/>
</dbReference>
<organism evidence="4 5">
    <name type="scientific">Rubellimicrobium aerolatum</name>
    <dbReference type="NCBI Taxonomy" id="490979"/>
    <lineage>
        <taxon>Bacteria</taxon>
        <taxon>Pseudomonadati</taxon>
        <taxon>Pseudomonadota</taxon>
        <taxon>Alphaproteobacteria</taxon>
        <taxon>Rhodobacterales</taxon>
        <taxon>Roseobacteraceae</taxon>
        <taxon>Rubellimicrobium</taxon>
    </lineage>
</organism>
<dbReference type="PROSITE" id="PS51186">
    <property type="entry name" value="GNAT"/>
    <property type="match status" value="1"/>
</dbReference>
<keyword evidence="5" id="KW-1185">Reference proteome</keyword>
<dbReference type="EC" id="2.3.1.-" evidence="4"/>
<comment type="caution">
    <text evidence="4">The sequence shown here is derived from an EMBL/GenBank/DDBJ whole genome shotgun (WGS) entry which is preliminary data.</text>
</comment>
<sequence>MRPEDLARLHAAANDRDRPWAAAEFASLLAQPGTLLLGDDRAMILGRVVLDEAEVLTVATDPAHRRRGLASALLARLESEAAARGATIAFLEVAEDNLPARALYEGRGYAPVGRRPDYYPRKDAQAVAALVLSRPLR</sequence>
<dbReference type="InterPro" id="IPR000182">
    <property type="entry name" value="GNAT_dom"/>
</dbReference>
<dbReference type="PANTHER" id="PTHR43420:SF44">
    <property type="entry name" value="ACETYLTRANSFERASE YPEA"/>
    <property type="match status" value="1"/>
</dbReference>
<dbReference type="EMBL" id="JBHSNA010000004">
    <property type="protein sequence ID" value="MFC5566031.1"/>
    <property type="molecule type" value="Genomic_DNA"/>
</dbReference>
<feature type="domain" description="N-acetyltransferase" evidence="3">
    <location>
        <begin position="1"/>
        <end position="137"/>
    </location>
</feature>
<name>A0ABW0SB14_9RHOB</name>
<evidence type="ECO:0000313" key="4">
    <source>
        <dbReference type="EMBL" id="MFC5566031.1"/>
    </source>
</evidence>
<dbReference type="SUPFAM" id="SSF55729">
    <property type="entry name" value="Acyl-CoA N-acyltransferases (Nat)"/>
    <property type="match status" value="1"/>
</dbReference>
<evidence type="ECO:0000256" key="1">
    <source>
        <dbReference type="ARBA" id="ARBA00022679"/>
    </source>
</evidence>
<proteinExistence type="predicted"/>
<gene>
    <name evidence="4" type="ORF">ACFPOC_06300</name>
</gene>
<keyword evidence="1 4" id="KW-0808">Transferase</keyword>
<protein>
    <submittedName>
        <fullName evidence="4">GNAT family N-acetyltransferase</fullName>
        <ecNumber evidence="4">2.3.1.-</ecNumber>
    </submittedName>
</protein>
<dbReference type="Gene3D" id="3.40.630.30">
    <property type="match status" value="1"/>
</dbReference>
<dbReference type="RefSeq" id="WP_209838832.1">
    <property type="nucleotide sequence ID" value="NZ_JAGGJP010000004.1"/>
</dbReference>
<dbReference type="InterPro" id="IPR016181">
    <property type="entry name" value="Acyl_CoA_acyltransferase"/>
</dbReference>
<keyword evidence="2 4" id="KW-0012">Acyltransferase</keyword>
<evidence type="ECO:0000256" key="2">
    <source>
        <dbReference type="ARBA" id="ARBA00023315"/>
    </source>
</evidence>
<dbReference type="CDD" id="cd04301">
    <property type="entry name" value="NAT_SF"/>
    <property type="match status" value="1"/>
</dbReference>
<evidence type="ECO:0000259" key="3">
    <source>
        <dbReference type="PROSITE" id="PS51186"/>
    </source>
</evidence>
<dbReference type="PANTHER" id="PTHR43420">
    <property type="entry name" value="ACETYLTRANSFERASE"/>
    <property type="match status" value="1"/>
</dbReference>